<proteinExistence type="predicted"/>
<keyword evidence="9" id="KW-1185">Reference proteome</keyword>
<evidence type="ECO:0000256" key="5">
    <source>
        <dbReference type="PROSITE-ProRule" id="PRU00104"/>
    </source>
</evidence>
<dbReference type="InterPro" id="IPR000569">
    <property type="entry name" value="HECT_dom"/>
</dbReference>
<evidence type="ECO:0000256" key="3">
    <source>
        <dbReference type="ARBA" id="ARBA00022679"/>
    </source>
</evidence>
<evidence type="ECO:0000259" key="7">
    <source>
        <dbReference type="PROSITE" id="PS50237"/>
    </source>
</evidence>
<dbReference type="OrthoDB" id="8068875at2759"/>
<reference evidence="9" key="1">
    <citation type="journal article" date="2015" name="Nat. Genet.">
        <title>The genome and transcriptome of the zoonotic hookworm Ancylostoma ceylanicum identify infection-specific gene families.</title>
        <authorList>
            <person name="Schwarz E.M."/>
            <person name="Hu Y."/>
            <person name="Antoshechkin I."/>
            <person name="Miller M.M."/>
            <person name="Sternberg P.W."/>
            <person name="Aroian R.V."/>
        </authorList>
    </citation>
    <scope>NUCLEOTIDE SEQUENCE</scope>
    <source>
        <strain evidence="9">HY135</strain>
    </source>
</reference>
<feature type="domain" description="HECT" evidence="7">
    <location>
        <begin position="690"/>
        <end position="1031"/>
    </location>
</feature>
<comment type="caution">
    <text evidence="8">The sequence shown here is derived from an EMBL/GenBank/DDBJ whole genome shotgun (WGS) entry which is preliminary data.</text>
</comment>
<dbReference type="Pfam" id="PF00632">
    <property type="entry name" value="HECT"/>
    <property type="match status" value="1"/>
</dbReference>
<evidence type="ECO:0000256" key="2">
    <source>
        <dbReference type="ARBA" id="ARBA00012485"/>
    </source>
</evidence>
<dbReference type="PROSITE" id="PS50237">
    <property type="entry name" value="HECT"/>
    <property type="match status" value="1"/>
</dbReference>
<evidence type="ECO:0000256" key="6">
    <source>
        <dbReference type="SAM" id="MobiDB-lite"/>
    </source>
</evidence>
<keyword evidence="4 5" id="KW-0833">Ubl conjugation pathway</keyword>
<evidence type="ECO:0000256" key="1">
    <source>
        <dbReference type="ARBA" id="ARBA00000885"/>
    </source>
</evidence>
<accession>A0A016WPA2</accession>
<name>A0A016WPA2_9BILA</name>
<dbReference type="PANTHER" id="PTHR45700:SF2">
    <property type="entry name" value="UBIQUITIN-PROTEIN LIGASE E3C"/>
    <property type="match status" value="1"/>
</dbReference>
<dbReference type="GO" id="GO:0061630">
    <property type="term" value="F:ubiquitin protein ligase activity"/>
    <property type="evidence" value="ECO:0007669"/>
    <property type="project" value="UniProtKB-EC"/>
</dbReference>
<dbReference type="STRING" id="53326.A0A016WPA2"/>
<feature type="active site" description="Glycyl thioester intermediate" evidence="5">
    <location>
        <position position="999"/>
    </location>
</feature>
<dbReference type="InterPro" id="IPR044611">
    <property type="entry name" value="E3A/B/C-like"/>
</dbReference>
<comment type="catalytic activity">
    <reaction evidence="1">
        <text>S-ubiquitinyl-[E2 ubiquitin-conjugating enzyme]-L-cysteine + [acceptor protein]-L-lysine = [E2 ubiquitin-conjugating enzyme]-L-cysteine + N(6)-ubiquitinyl-[acceptor protein]-L-lysine.</text>
        <dbReference type="EC" id="2.3.2.26"/>
    </reaction>
</comment>
<gene>
    <name evidence="8" type="primary">Acey_s0583.g298</name>
    <name evidence="8" type="synonym">Acey-D2085.4</name>
    <name evidence="8" type="ORF">Y032_0583g298</name>
</gene>
<dbReference type="SUPFAM" id="SSF56204">
    <property type="entry name" value="Hect, E3 ligase catalytic domain"/>
    <property type="match status" value="1"/>
</dbReference>
<dbReference type="EMBL" id="JARK01000183">
    <property type="protein sequence ID" value="EYC41067.1"/>
    <property type="molecule type" value="Genomic_DNA"/>
</dbReference>
<keyword evidence="3" id="KW-0808">Transferase</keyword>
<dbReference type="PANTHER" id="PTHR45700">
    <property type="entry name" value="UBIQUITIN-PROTEIN LIGASE E3C"/>
    <property type="match status" value="1"/>
</dbReference>
<dbReference type="Gene3D" id="3.90.1750.10">
    <property type="entry name" value="Hect, E3 ligase catalytic domains"/>
    <property type="match status" value="1"/>
</dbReference>
<dbReference type="Gene3D" id="3.30.2410.10">
    <property type="entry name" value="Hect, E3 ligase catalytic domain"/>
    <property type="match status" value="1"/>
</dbReference>
<organism evidence="8 9">
    <name type="scientific">Ancylostoma ceylanicum</name>
    <dbReference type="NCBI Taxonomy" id="53326"/>
    <lineage>
        <taxon>Eukaryota</taxon>
        <taxon>Metazoa</taxon>
        <taxon>Ecdysozoa</taxon>
        <taxon>Nematoda</taxon>
        <taxon>Chromadorea</taxon>
        <taxon>Rhabditida</taxon>
        <taxon>Rhabditina</taxon>
        <taxon>Rhabditomorpha</taxon>
        <taxon>Strongyloidea</taxon>
        <taxon>Ancylostomatidae</taxon>
        <taxon>Ancylostomatinae</taxon>
        <taxon>Ancylostoma</taxon>
    </lineage>
</organism>
<dbReference type="Gene3D" id="3.30.2160.10">
    <property type="entry name" value="Hect, E3 ligase catalytic domain"/>
    <property type="match status" value="1"/>
</dbReference>
<feature type="region of interest" description="Disordered" evidence="6">
    <location>
        <begin position="592"/>
        <end position="612"/>
    </location>
</feature>
<dbReference type="GO" id="GO:0006511">
    <property type="term" value="P:ubiquitin-dependent protein catabolic process"/>
    <property type="evidence" value="ECO:0007669"/>
    <property type="project" value="TreeGrafter"/>
</dbReference>
<protein>
    <recommendedName>
        <fullName evidence="2">HECT-type E3 ubiquitin transferase</fullName>
        <ecNumber evidence="2">2.3.2.26</ecNumber>
    </recommendedName>
</protein>
<dbReference type="AlphaFoldDB" id="A0A016WPA2"/>
<dbReference type="SMART" id="SM00119">
    <property type="entry name" value="HECTc"/>
    <property type="match status" value="1"/>
</dbReference>
<evidence type="ECO:0000313" key="9">
    <source>
        <dbReference type="Proteomes" id="UP000024635"/>
    </source>
</evidence>
<dbReference type="CDD" id="cd00078">
    <property type="entry name" value="HECTc"/>
    <property type="match status" value="1"/>
</dbReference>
<dbReference type="GO" id="GO:0000209">
    <property type="term" value="P:protein polyubiquitination"/>
    <property type="evidence" value="ECO:0007669"/>
    <property type="project" value="InterPro"/>
</dbReference>
<evidence type="ECO:0000313" key="8">
    <source>
        <dbReference type="EMBL" id="EYC41067.1"/>
    </source>
</evidence>
<sequence>MSFLNLVDFDGSIKRNKKQEAVLNTFNDRERFLRELEAQRKARAVDQKQQKAALVVQRSWRAHRARTRIAQQLREEFDEIGRPTTKEALNLQITRMNVFYHHPDDDSRLVTLCSAALGLFRAHKEEGELVTAQGRLVFYKCLLKYLSHAGKETNFVMPIRFLETFIDSRDCVYLAKVNYFNCMLDLVAKLAPDRDKGEALVMETRLSPRLESLCEQLMLPITRTSGKERVWVIRYLIRSICTNKHLPTMVSLVIPYYCRSLEESRVSVRDTLEAFGTNPTADSVPAGLTSTYFLALLLSVCEHCIVFDEEKFLLLSACAGYKQAMHQLESEGKLALPVEPEARSFMISSIEAGFESPAFSGLCKNAVLFPTDENVWSLVAFEKQIRNSDTVMLLATSSACMNRLWQLLMSLQSRCASGRLANHIDLLKMGHPLDDASRDRLTQALSLFCGCLVASITSVDDSDFAAGHPNIVFGSTKLTEVITVIRDVGLGLIDLAFPEDFFVTAKAAEERHRDAAKWSNLYETVVSTLQTLYAKDSRVHFLPHEFWSNHQRQVVVTRRSFLPPRRRGLGMEAQQRMFTPFSFVRFLHGRPRMDGDSSDSDDEAGPSHDLPATSADMRNLSIIRSIPFVVPFMQRVKIFQDLLAHDREANDIVDDFHSFAGIGSRRHGITIAVRRQHLYEDAFEALSLGNAPNLRLPIRVSMTNWVGLNEVGIDGGGIFREFLTELLRTGFDPDRGFFKYTHDRLLYPNPSSAHLYPDSYSQHFFFLGRVVAKLIYEKQMAEIRFAEFFVAQLLGRRQTDVDLHHMKSYDPAIYKHLKNLRSLTADELAALELDFSVIVDDVGDVQTVDLVPGGRNIRVTVDNRLEYIRTYVNLFLYKRIEPMVDAMRAGVSTVIDPGWLAMFSPSELQTLVSGADADLDVDDMMKHTAVHNIRDEADRDYMNLFWSVVSEMSPEDKRGLLKFITGCSRPPIEGFKMLYPAIGIQLVHDSDHLPTSATCMNLFKLPIYSSRAKLEDKLRYAINAGAGFELS</sequence>
<dbReference type="Proteomes" id="UP000024635">
    <property type="component" value="Unassembled WGS sequence"/>
</dbReference>
<dbReference type="InterPro" id="IPR035983">
    <property type="entry name" value="Hect_E3_ubiquitin_ligase"/>
</dbReference>
<evidence type="ECO:0000256" key="4">
    <source>
        <dbReference type="ARBA" id="ARBA00022786"/>
    </source>
</evidence>
<dbReference type="EC" id="2.3.2.26" evidence="2"/>
<dbReference type="PROSITE" id="PS50096">
    <property type="entry name" value="IQ"/>
    <property type="match status" value="1"/>
</dbReference>